<comment type="function">
    <text evidence="5">Modulates RecA activity.</text>
</comment>
<evidence type="ECO:0000256" key="5">
    <source>
        <dbReference type="HAMAP-Rule" id="MF_01114"/>
    </source>
</evidence>
<evidence type="ECO:0000256" key="3">
    <source>
        <dbReference type="ARBA" id="ARBA00018111"/>
    </source>
</evidence>
<dbReference type="Gene3D" id="1.10.10.10">
    <property type="entry name" value="Winged helix-like DNA-binding domain superfamily/Winged helix DNA-binding domain"/>
    <property type="match status" value="3"/>
</dbReference>
<dbReference type="InterPro" id="IPR036388">
    <property type="entry name" value="WH-like_DNA-bd_sf"/>
</dbReference>
<gene>
    <name evidence="5" type="primary">recX</name>
    <name evidence="7" type="ORF">COT12_02610</name>
</gene>
<reference evidence="8" key="1">
    <citation type="submission" date="2017-09" db="EMBL/GenBank/DDBJ databases">
        <title>Depth-based differentiation of microbial function through sediment-hosted aquifers and enrichment of novel symbionts in the deep terrestrial subsurface.</title>
        <authorList>
            <person name="Probst A.J."/>
            <person name="Ladd B."/>
            <person name="Jarett J.K."/>
            <person name="Geller-Mcgrath D.E."/>
            <person name="Sieber C.M.K."/>
            <person name="Emerson J.B."/>
            <person name="Anantharaman K."/>
            <person name="Thomas B.C."/>
            <person name="Malmstrom R."/>
            <person name="Stieglmeier M."/>
            <person name="Klingl A."/>
            <person name="Woyke T."/>
            <person name="Ryan C.M."/>
            <person name="Banfield J.F."/>
        </authorList>
    </citation>
    <scope>NUCLEOTIDE SEQUENCE [LARGE SCALE GENOMIC DNA]</scope>
</reference>
<dbReference type="GO" id="GO:0006282">
    <property type="term" value="P:regulation of DNA repair"/>
    <property type="evidence" value="ECO:0007669"/>
    <property type="project" value="UniProtKB-UniRule"/>
</dbReference>
<dbReference type="EMBL" id="PEXI01000083">
    <property type="protein sequence ID" value="PIU24144.1"/>
    <property type="molecule type" value="Genomic_DNA"/>
</dbReference>
<comment type="similarity">
    <text evidence="2 5">Belongs to the RecX family.</text>
</comment>
<feature type="domain" description="RecX second three-helical" evidence="6">
    <location>
        <begin position="53"/>
        <end position="94"/>
    </location>
</feature>
<accession>A0A2M6YBU1</accession>
<dbReference type="AlphaFoldDB" id="A0A2M6YBU1"/>
<evidence type="ECO:0000259" key="6">
    <source>
        <dbReference type="Pfam" id="PF02631"/>
    </source>
</evidence>
<dbReference type="Pfam" id="PF02631">
    <property type="entry name" value="RecX_HTH2"/>
    <property type="match status" value="1"/>
</dbReference>
<evidence type="ECO:0000256" key="4">
    <source>
        <dbReference type="ARBA" id="ARBA00022490"/>
    </source>
</evidence>
<evidence type="ECO:0000313" key="7">
    <source>
        <dbReference type="EMBL" id="PIU24144.1"/>
    </source>
</evidence>
<dbReference type="PANTHER" id="PTHR33602">
    <property type="entry name" value="REGULATORY PROTEIN RECX FAMILY PROTEIN"/>
    <property type="match status" value="1"/>
</dbReference>
<evidence type="ECO:0000256" key="1">
    <source>
        <dbReference type="ARBA" id="ARBA00004496"/>
    </source>
</evidence>
<dbReference type="InterPro" id="IPR053924">
    <property type="entry name" value="RecX_HTH_2nd"/>
</dbReference>
<proteinExistence type="inferred from homology"/>
<dbReference type="HAMAP" id="MF_01114">
    <property type="entry name" value="RecX"/>
    <property type="match status" value="1"/>
</dbReference>
<dbReference type="InterPro" id="IPR003783">
    <property type="entry name" value="Regulatory_RecX"/>
</dbReference>
<name>A0A2M6YBU1_9BACT</name>
<evidence type="ECO:0000256" key="2">
    <source>
        <dbReference type="ARBA" id="ARBA00009695"/>
    </source>
</evidence>
<evidence type="ECO:0000313" key="8">
    <source>
        <dbReference type="Proteomes" id="UP000229896"/>
    </source>
</evidence>
<sequence>MRKKLKPLEYAFYLLKLRDRSIGEMEEKLCHREYLKEDISRTLAFLIEKDFLNDQRFAENFVRFKKTLKPVGKYYLQNKLMAKKIPKEIIDKVLRESGDQISEISEAVDRWLSHHKKLPKEKIYQNLARHLVARGFEWEKIRETIAEKIQMM</sequence>
<dbReference type="PANTHER" id="PTHR33602:SF1">
    <property type="entry name" value="REGULATORY PROTEIN RECX FAMILY PROTEIN"/>
    <property type="match status" value="1"/>
</dbReference>
<organism evidence="7 8">
    <name type="scientific">Candidatus Berkelbacteria bacterium CG08_land_8_20_14_0_20_39_8</name>
    <dbReference type="NCBI Taxonomy" id="1974511"/>
    <lineage>
        <taxon>Bacteria</taxon>
        <taxon>Candidatus Berkelbacteria</taxon>
    </lineage>
</organism>
<protein>
    <recommendedName>
        <fullName evidence="3 5">Regulatory protein RecX</fullName>
    </recommendedName>
</protein>
<comment type="caution">
    <text evidence="7">The sequence shown here is derived from an EMBL/GenBank/DDBJ whole genome shotgun (WGS) entry which is preliminary data.</text>
</comment>
<comment type="subcellular location">
    <subcellularLocation>
        <location evidence="1 5">Cytoplasm</location>
    </subcellularLocation>
</comment>
<dbReference type="GO" id="GO:0005737">
    <property type="term" value="C:cytoplasm"/>
    <property type="evidence" value="ECO:0007669"/>
    <property type="project" value="UniProtKB-SubCell"/>
</dbReference>
<dbReference type="Proteomes" id="UP000229896">
    <property type="component" value="Unassembled WGS sequence"/>
</dbReference>
<keyword evidence="4 5" id="KW-0963">Cytoplasm</keyword>